<gene>
    <name evidence="3" type="ORF">ACH5RR_011214</name>
</gene>
<organism evidence="3 4">
    <name type="scientific">Cinchona calisaya</name>
    <dbReference type="NCBI Taxonomy" id="153742"/>
    <lineage>
        <taxon>Eukaryota</taxon>
        <taxon>Viridiplantae</taxon>
        <taxon>Streptophyta</taxon>
        <taxon>Embryophyta</taxon>
        <taxon>Tracheophyta</taxon>
        <taxon>Spermatophyta</taxon>
        <taxon>Magnoliopsida</taxon>
        <taxon>eudicotyledons</taxon>
        <taxon>Gunneridae</taxon>
        <taxon>Pentapetalae</taxon>
        <taxon>asterids</taxon>
        <taxon>lamiids</taxon>
        <taxon>Gentianales</taxon>
        <taxon>Rubiaceae</taxon>
        <taxon>Cinchonoideae</taxon>
        <taxon>Cinchoneae</taxon>
        <taxon>Cinchona</taxon>
    </lineage>
</organism>
<comment type="caution">
    <text evidence="3">The sequence shown here is derived from an EMBL/GenBank/DDBJ whole genome shotgun (WGS) entry which is preliminary data.</text>
</comment>
<dbReference type="PANTHER" id="PTHR47926:SF452">
    <property type="entry name" value="PENTATRICOPEPTIDE REPEAT-CONTAINING PROTEIN"/>
    <property type="match status" value="1"/>
</dbReference>
<dbReference type="InterPro" id="IPR011990">
    <property type="entry name" value="TPR-like_helical_dom_sf"/>
</dbReference>
<dbReference type="PANTHER" id="PTHR47926">
    <property type="entry name" value="PENTATRICOPEPTIDE REPEAT-CONTAINING PROTEIN"/>
    <property type="match status" value="1"/>
</dbReference>
<protein>
    <recommendedName>
        <fullName evidence="5">Pentatricopeptide repeat-containing protein</fullName>
    </recommendedName>
</protein>
<dbReference type="Gene3D" id="1.25.40.10">
    <property type="entry name" value="Tetratricopeptide repeat domain"/>
    <property type="match status" value="3"/>
</dbReference>
<dbReference type="Pfam" id="PF13041">
    <property type="entry name" value="PPR_2"/>
    <property type="match status" value="1"/>
</dbReference>
<evidence type="ECO:0000313" key="4">
    <source>
        <dbReference type="Proteomes" id="UP001630127"/>
    </source>
</evidence>
<proteinExistence type="predicted"/>
<sequence length="296" mass="32947">MVSAYAQVGDDCVHKAFRVAQDMQREELEPNRITLVSLLHAVSGLRALHVGKSTLRRSTRVRKEGYIVMDISNNGLADEAVILFQQMQKEKVNPDSVALVSLLQALVQVGCLSLAREVHTRVDRVLLDEDVSIINCLISIYSKYRKLGIAKSLFEQVAERDLATSNSMISAYGMHGDCVQTLELFEQMKEYKIAPDGLTFTSLLSACSHSGMVDEGLCVFKSMIEEYRLTPSDEHYSCMVDLLSRAGRLDEAYELLKFLSSMQTASALGALLAACRIHENINMGEIIGRRPLELEP</sequence>
<evidence type="ECO:0008006" key="5">
    <source>
        <dbReference type="Google" id="ProtNLM"/>
    </source>
</evidence>
<dbReference type="NCBIfam" id="TIGR00756">
    <property type="entry name" value="PPR"/>
    <property type="match status" value="2"/>
</dbReference>
<evidence type="ECO:0000256" key="1">
    <source>
        <dbReference type="ARBA" id="ARBA00022737"/>
    </source>
</evidence>
<dbReference type="PROSITE" id="PS51375">
    <property type="entry name" value="PPR"/>
    <property type="match status" value="2"/>
</dbReference>
<reference evidence="3 4" key="1">
    <citation type="submission" date="2024-11" db="EMBL/GenBank/DDBJ databases">
        <title>A near-complete genome assembly of Cinchona calisaya.</title>
        <authorList>
            <person name="Lian D.C."/>
            <person name="Zhao X.W."/>
            <person name="Wei L."/>
        </authorList>
    </citation>
    <scope>NUCLEOTIDE SEQUENCE [LARGE SCALE GENOMIC DNA]</scope>
    <source>
        <tissue evidence="3">Nenye</tissue>
    </source>
</reference>
<keyword evidence="1" id="KW-0677">Repeat</keyword>
<feature type="repeat" description="PPR" evidence="2">
    <location>
        <begin position="161"/>
        <end position="195"/>
    </location>
</feature>
<keyword evidence="4" id="KW-1185">Reference proteome</keyword>
<evidence type="ECO:0000256" key="2">
    <source>
        <dbReference type="PROSITE-ProRule" id="PRU00708"/>
    </source>
</evidence>
<dbReference type="Pfam" id="PF01535">
    <property type="entry name" value="PPR"/>
    <property type="match status" value="3"/>
</dbReference>
<dbReference type="InterPro" id="IPR002885">
    <property type="entry name" value="PPR_rpt"/>
</dbReference>
<dbReference type="FunFam" id="1.25.40.10:FF:000158">
    <property type="entry name" value="pentatricopeptide repeat-containing protein At2g33680"/>
    <property type="match status" value="1"/>
</dbReference>
<dbReference type="InterPro" id="IPR046960">
    <property type="entry name" value="PPR_At4g14850-like_plant"/>
</dbReference>
<evidence type="ECO:0000313" key="3">
    <source>
        <dbReference type="EMBL" id="KAL3526558.1"/>
    </source>
</evidence>
<dbReference type="Proteomes" id="UP001630127">
    <property type="component" value="Unassembled WGS sequence"/>
</dbReference>
<dbReference type="GO" id="GO:0099402">
    <property type="term" value="P:plant organ development"/>
    <property type="evidence" value="ECO:0007669"/>
    <property type="project" value="UniProtKB-ARBA"/>
</dbReference>
<name>A0ABD3A4U0_9GENT</name>
<dbReference type="EMBL" id="JBJUIK010000005">
    <property type="protein sequence ID" value="KAL3526558.1"/>
    <property type="molecule type" value="Genomic_DNA"/>
</dbReference>
<accession>A0ABD3A4U0</accession>
<feature type="repeat" description="PPR" evidence="2">
    <location>
        <begin position="196"/>
        <end position="226"/>
    </location>
</feature>
<dbReference type="AlphaFoldDB" id="A0ABD3A4U0"/>